<evidence type="ECO:0000256" key="2">
    <source>
        <dbReference type="ARBA" id="ARBA00022643"/>
    </source>
</evidence>
<feature type="binding site" evidence="6">
    <location>
        <position position="60"/>
    </location>
    <ligand>
        <name>FMN</name>
        <dbReference type="ChEBI" id="CHEBI:58210"/>
    </ligand>
</feature>
<keyword evidence="3" id="KW-0560">Oxidoreductase</keyword>
<dbReference type="Pfam" id="PF00296">
    <property type="entry name" value="Bac_luciferase"/>
    <property type="match status" value="1"/>
</dbReference>
<dbReference type="NCBIfam" id="TIGR03860">
    <property type="entry name" value="FMN_nitrolo"/>
    <property type="match status" value="1"/>
</dbReference>
<evidence type="ECO:0000256" key="3">
    <source>
        <dbReference type="ARBA" id="ARBA00023002"/>
    </source>
</evidence>
<organism evidence="8 9">
    <name type="scientific">Achromobacter spanius</name>
    <dbReference type="NCBI Taxonomy" id="217203"/>
    <lineage>
        <taxon>Bacteria</taxon>
        <taxon>Pseudomonadati</taxon>
        <taxon>Pseudomonadota</taxon>
        <taxon>Betaproteobacteria</taxon>
        <taxon>Burkholderiales</taxon>
        <taxon>Alcaligenaceae</taxon>
        <taxon>Achromobacter</taxon>
    </lineage>
</organism>
<feature type="binding site" evidence="6">
    <location>
        <position position="156"/>
    </location>
    <ligand>
        <name>FMN</name>
        <dbReference type="ChEBI" id="CHEBI:58210"/>
    </ligand>
</feature>
<comment type="similarity">
    <text evidence="5">Belongs to the NtaA/SnaA/DszA monooxygenase family.</text>
</comment>
<dbReference type="GO" id="GO:0004497">
    <property type="term" value="F:monooxygenase activity"/>
    <property type="evidence" value="ECO:0007669"/>
    <property type="project" value="UniProtKB-KW"/>
</dbReference>
<evidence type="ECO:0000313" key="8">
    <source>
        <dbReference type="EMBL" id="AVJ28490.1"/>
    </source>
</evidence>
<feature type="binding site" evidence="6">
    <location>
        <position position="231"/>
    </location>
    <ligand>
        <name>FMN</name>
        <dbReference type="ChEBI" id="CHEBI:58210"/>
    </ligand>
</feature>
<dbReference type="InterPro" id="IPR036661">
    <property type="entry name" value="Luciferase-like_sf"/>
</dbReference>
<evidence type="ECO:0000256" key="1">
    <source>
        <dbReference type="ARBA" id="ARBA00022630"/>
    </source>
</evidence>
<sequence>MSTTARQMALVAFLQAQNCSNYAGSWRNPSSMTDYLTPEYYQRIARTLEDGCFDMAFFDDRLAMPDIYNGNHHETVRHGVRAVKLEPTSVLMAMAMATRHLGLGATYSTTYYEPFHVARLFATLDLMTKGRVAWNVVTSMNDSEAANFGHTEHLEHDLRYDRADEFMEVVMGHWDTWEDDIIVADKAEGFFADPDKVRRLDHEGRFFRSRGPLTVPRSPQGNPVILQAGQSGRGLAFAARWAEVVFAKYPTLEGGIKQYQALKDGVAKAGRNPDDLKVAAEVKIIAAETESLAREKRDMIAGLSRPIDGLTMIGETANIDFSGRPYDQPFTDAELAAMSWQSLRDKVVQVSGKKNPSVRDFVEASGRGTLNDGPVFCGTGEQVADMMEEWFSKGCDGFVLSATSVPGTYEEIVRLVIPHLQKRGLVRKEYASGTLRGNLGLTRPRAGDWKAGSR</sequence>
<dbReference type="CDD" id="cd01095">
    <property type="entry name" value="Nitrilotriacetate_monoxgenase"/>
    <property type="match status" value="1"/>
</dbReference>
<dbReference type="PANTHER" id="PTHR30011">
    <property type="entry name" value="ALKANESULFONATE MONOOXYGENASE-RELATED"/>
    <property type="match status" value="1"/>
</dbReference>
<proteinExistence type="inferred from homology"/>
<dbReference type="GO" id="GO:0016705">
    <property type="term" value="F:oxidoreductase activity, acting on paired donors, with incorporation or reduction of molecular oxygen"/>
    <property type="evidence" value="ECO:0007669"/>
    <property type="project" value="InterPro"/>
</dbReference>
<name>A0A2S0I8X3_9BURK</name>
<evidence type="ECO:0000313" key="9">
    <source>
        <dbReference type="Proteomes" id="UP000239477"/>
    </source>
</evidence>
<keyword evidence="1 6" id="KW-0285">Flavoprotein</keyword>
<protein>
    <submittedName>
        <fullName evidence="8">LLM class flavin-dependent oxidoreductase</fullName>
    </submittedName>
</protein>
<gene>
    <name evidence="8" type="ORF">CLM73_15990</name>
</gene>
<dbReference type="InterPro" id="IPR016215">
    <property type="entry name" value="NTA_MOA"/>
</dbReference>
<keyword evidence="9" id="KW-1185">Reference proteome</keyword>
<dbReference type="InterPro" id="IPR051260">
    <property type="entry name" value="Diverse_substr_monoxygenases"/>
</dbReference>
<dbReference type="RefSeq" id="WP_105239279.1">
    <property type="nucleotide sequence ID" value="NZ_CP023270.1"/>
</dbReference>
<evidence type="ECO:0000259" key="7">
    <source>
        <dbReference type="Pfam" id="PF00296"/>
    </source>
</evidence>
<feature type="binding site" evidence="6">
    <location>
        <position position="106"/>
    </location>
    <ligand>
        <name>FMN</name>
        <dbReference type="ChEBI" id="CHEBI:58210"/>
    </ligand>
</feature>
<dbReference type="PIRSF" id="PIRSF000337">
    <property type="entry name" value="NTA_MOA"/>
    <property type="match status" value="1"/>
</dbReference>
<keyword evidence="2 6" id="KW-0288">FMN</keyword>
<dbReference type="SUPFAM" id="SSF51679">
    <property type="entry name" value="Bacterial luciferase-like"/>
    <property type="match status" value="1"/>
</dbReference>
<dbReference type="Gene3D" id="3.20.20.30">
    <property type="entry name" value="Luciferase-like domain"/>
    <property type="match status" value="1"/>
</dbReference>
<keyword evidence="4" id="KW-0503">Monooxygenase</keyword>
<evidence type="ECO:0000256" key="5">
    <source>
        <dbReference type="ARBA" id="ARBA00033748"/>
    </source>
</evidence>
<dbReference type="OrthoDB" id="4505903at2"/>
<feature type="binding site" evidence="6">
    <location>
        <position position="160"/>
    </location>
    <ligand>
        <name>FMN</name>
        <dbReference type="ChEBI" id="CHEBI:58210"/>
    </ligand>
</feature>
<evidence type="ECO:0000256" key="4">
    <source>
        <dbReference type="ARBA" id="ARBA00023033"/>
    </source>
</evidence>
<evidence type="ECO:0000256" key="6">
    <source>
        <dbReference type="PIRSR" id="PIRSR000337-1"/>
    </source>
</evidence>
<dbReference type="Proteomes" id="UP000239477">
    <property type="component" value="Chromosome"/>
</dbReference>
<dbReference type="AlphaFoldDB" id="A0A2S0I8X3"/>
<dbReference type="EMBL" id="CP023270">
    <property type="protein sequence ID" value="AVJ28490.1"/>
    <property type="molecule type" value="Genomic_DNA"/>
</dbReference>
<accession>A0A2S0I8X3</accession>
<feature type="domain" description="Luciferase-like" evidence="7">
    <location>
        <begin position="26"/>
        <end position="394"/>
    </location>
</feature>
<dbReference type="InterPro" id="IPR011251">
    <property type="entry name" value="Luciferase-like_dom"/>
</dbReference>
<dbReference type="PANTHER" id="PTHR30011:SF16">
    <property type="entry name" value="C2H2 FINGER DOMAIN TRANSCRIPTION FACTOR (EUROFUNG)-RELATED"/>
    <property type="match status" value="1"/>
</dbReference>
<reference evidence="8 9" key="1">
    <citation type="submission" date="2017-09" db="EMBL/GenBank/DDBJ databases">
        <title>Genomic, metabolic, and phenotypic characteristics of bacterial isolates from the natural microbiome of the model nematode Caenorhabditis elegans.</title>
        <authorList>
            <person name="Zimmermann J."/>
            <person name="Obeng N."/>
            <person name="Yang W."/>
            <person name="Obeng O."/>
            <person name="Kissoyan K."/>
            <person name="Pees B."/>
            <person name="Dirksen P."/>
            <person name="Hoppner M."/>
            <person name="Franke A."/>
            <person name="Rosenstiel P."/>
            <person name="Leippe M."/>
            <person name="Dierking K."/>
            <person name="Kaleta C."/>
            <person name="Schulenburg H."/>
        </authorList>
    </citation>
    <scope>NUCLEOTIDE SEQUENCE [LARGE SCALE GENOMIC DNA]</scope>
    <source>
        <strain evidence="8 9">MYb73</strain>
    </source>
</reference>